<name>A0ABQ6HP84_9MICO</name>
<proteinExistence type="predicted"/>
<evidence type="ECO:0000256" key="2">
    <source>
        <dbReference type="ARBA" id="ARBA00022801"/>
    </source>
</evidence>
<reference evidence="6" key="1">
    <citation type="journal article" date="2019" name="Int. J. Syst. Evol. Microbiol.">
        <title>The Global Catalogue of Microorganisms (GCM) 10K type strain sequencing project: providing services to taxonomists for standard genome sequencing and annotation.</title>
        <authorList>
            <consortium name="The Broad Institute Genomics Platform"/>
            <consortium name="The Broad Institute Genome Sequencing Center for Infectious Disease"/>
            <person name="Wu L."/>
            <person name="Ma J."/>
        </authorList>
    </citation>
    <scope>NUCLEOTIDE SEQUENCE [LARGE SCALE GENOMIC DNA]</scope>
    <source>
        <strain evidence="6">NBRC 105830</strain>
    </source>
</reference>
<keyword evidence="1" id="KW-0547">Nucleotide-binding</keyword>
<organism evidence="5 6">
    <name type="scientific">Arsenicicoccus piscis</name>
    <dbReference type="NCBI Taxonomy" id="673954"/>
    <lineage>
        <taxon>Bacteria</taxon>
        <taxon>Bacillati</taxon>
        <taxon>Actinomycetota</taxon>
        <taxon>Actinomycetes</taxon>
        <taxon>Micrococcales</taxon>
        <taxon>Intrasporangiaceae</taxon>
        <taxon>Arsenicicoccus</taxon>
    </lineage>
</organism>
<evidence type="ECO:0000256" key="3">
    <source>
        <dbReference type="ARBA" id="ARBA00022840"/>
    </source>
</evidence>
<evidence type="ECO:0000256" key="1">
    <source>
        <dbReference type="ARBA" id="ARBA00022741"/>
    </source>
</evidence>
<dbReference type="PANTHER" id="PTHR43309">
    <property type="entry name" value="5-OXOPROLINASE SUBUNIT C"/>
    <property type="match status" value="1"/>
</dbReference>
<dbReference type="InterPro" id="IPR052708">
    <property type="entry name" value="PxpC"/>
</dbReference>
<gene>
    <name evidence="5" type="ORF">GCM10025862_21780</name>
</gene>
<dbReference type="InterPro" id="IPR003778">
    <property type="entry name" value="CT_A_B"/>
</dbReference>
<dbReference type="Pfam" id="PF02626">
    <property type="entry name" value="CT_A_B"/>
    <property type="match status" value="1"/>
</dbReference>
<accession>A0ABQ6HP84</accession>
<evidence type="ECO:0000313" key="6">
    <source>
        <dbReference type="Proteomes" id="UP001157109"/>
    </source>
</evidence>
<keyword evidence="6" id="KW-1185">Reference proteome</keyword>
<dbReference type="PANTHER" id="PTHR43309:SF3">
    <property type="entry name" value="5-OXOPROLINASE SUBUNIT C"/>
    <property type="match status" value="1"/>
</dbReference>
<dbReference type="SMART" id="SM00797">
    <property type="entry name" value="AHS2"/>
    <property type="match status" value="1"/>
</dbReference>
<keyword evidence="2 5" id="KW-0378">Hydrolase</keyword>
<dbReference type="GO" id="GO:0016787">
    <property type="term" value="F:hydrolase activity"/>
    <property type="evidence" value="ECO:0007669"/>
    <property type="project" value="UniProtKB-KW"/>
</dbReference>
<evidence type="ECO:0000313" key="5">
    <source>
        <dbReference type="EMBL" id="GMA20157.1"/>
    </source>
</evidence>
<protein>
    <submittedName>
        <fullName evidence="5">Allophanate hydrolase</fullName>
    </submittedName>
</protein>
<comment type="caution">
    <text evidence="5">The sequence shown here is derived from an EMBL/GenBank/DDBJ whole genome shotgun (WGS) entry which is preliminary data.</text>
</comment>
<dbReference type="InterPro" id="IPR029000">
    <property type="entry name" value="Cyclophilin-like_dom_sf"/>
</dbReference>
<dbReference type="SUPFAM" id="SSF50891">
    <property type="entry name" value="Cyclophilin-like"/>
    <property type="match status" value="1"/>
</dbReference>
<dbReference type="Proteomes" id="UP001157109">
    <property type="component" value="Unassembled WGS sequence"/>
</dbReference>
<sequence length="309" mass="31764">MSREIQLLATGMRTLVEDLGRAGYAHLGVPTAGAADRAVHRLAQRLVGNDESSAGLECLLGGLALRARCHTIVAVTGAPAAVTIDGSAVASARPHALAPGQVLEVGEPTHGLLVYVALAGGVDVAPALGSRSRDTLSGIGPDAVQPDQVLRLGEVDPASARSLQPDAWPLAAAAAPGEGLVRLDATWGPRDDWFTPAARETLASTTWTVRDDSDRVGTRLAGPALERVDGGAGELASEGMVRGAVQVTRAGLPVVFGVDHPTTGGYPVVAVLDPRSCDRLAQCRPGDQVVIRPRTLPGSRAPVKQAGLK</sequence>
<dbReference type="NCBIfam" id="TIGR00724">
    <property type="entry name" value="urea_amlyse_rel"/>
    <property type="match status" value="1"/>
</dbReference>
<feature type="domain" description="Carboxyltransferase" evidence="4">
    <location>
        <begin position="26"/>
        <end position="309"/>
    </location>
</feature>
<dbReference type="RefSeq" id="WP_241444941.1">
    <property type="nucleotide sequence ID" value="NZ_BSUJ01000001.1"/>
</dbReference>
<dbReference type="EMBL" id="BSUJ01000001">
    <property type="protein sequence ID" value="GMA20157.1"/>
    <property type="molecule type" value="Genomic_DNA"/>
</dbReference>
<evidence type="ECO:0000259" key="4">
    <source>
        <dbReference type="SMART" id="SM00797"/>
    </source>
</evidence>
<keyword evidence="3" id="KW-0067">ATP-binding</keyword>
<dbReference type="Gene3D" id="2.40.100.10">
    <property type="entry name" value="Cyclophilin-like"/>
    <property type="match status" value="1"/>
</dbReference>